<dbReference type="AlphaFoldDB" id="A0A8A3S6A3"/>
<dbReference type="RefSeq" id="WP_265580109.1">
    <property type="nucleotide sequence ID" value="NZ_CP036172.1"/>
</dbReference>
<accession>A0A8A3S6A3</accession>
<organism evidence="1 2">
    <name type="scientific">Methanofollis aquaemaris</name>
    <dbReference type="NCBI Taxonomy" id="126734"/>
    <lineage>
        <taxon>Archaea</taxon>
        <taxon>Methanobacteriati</taxon>
        <taxon>Methanobacteriota</taxon>
        <taxon>Stenosarchaea group</taxon>
        <taxon>Methanomicrobia</taxon>
        <taxon>Methanomicrobiales</taxon>
        <taxon>Methanomicrobiaceae</taxon>
        <taxon>Methanofollis</taxon>
    </lineage>
</organism>
<protein>
    <submittedName>
        <fullName evidence="1">Uncharacterized protein</fullName>
    </submittedName>
</protein>
<dbReference type="EMBL" id="CP036172">
    <property type="protein sequence ID" value="QSZ67220.1"/>
    <property type="molecule type" value="Genomic_DNA"/>
</dbReference>
<reference evidence="1" key="2">
    <citation type="submission" date="2019-02" db="EMBL/GenBank/DDBJ databases">
        <authorList>
            <person name="Chen S.-C."/>
            <person name="Chien H.-H."/>
            <person name="Lai M.-C."/>
        </authorList>
    </citation>
    <scope>NUCLEOTIDE SEQUENCE</scope>
    <source>
        <strain evidence="1">N2F9704</strain>
    </source>
</reference>
<sequence>MNDLVLSLRPKIRARAPGLTVFCDPLRRYRVSTICFTALRGSVKRQRAPMVKDRIPVTG</sequence>
<evidence type="ECO:0000313" key="1">
    <source>
        <dbReference type="EMBL" id="QSZ67220.1"/>
    </source>
</evidence>
<name>A0A8A3S6A3_9EURY</name>
<gene>
    <name evidence="1" type="ORF">RJ40_06755</name>
</gene>
<dbReference type="GeneID" id="76424049"/>
<evidence type="ECO:0000313" key="2">
    <source>
        <dbReference type="Proteomes" id="UP001042704"/>
    </source>
</evidence>
<reference evidence="1" key="1">
    <citation type="journal article" date="2001" name="Int. J. Syst. Evol. Microbiol.">
        <title>Methanofollis aquaemaris sp. nov., a methanogen isolated from an aquaculture fish pond.</title>
        <authorList>
            <person name="Lai M.C."/>
            <person name="Chen S.C."/>
        </authorList>
    </citation>
    <scope>NUCLEOTIDE SEQUENCE</scope>
    <source>
        <strain evidence="1">N2F9704</strain>
    </source>
</reference>
<dbReference type="Proteomes" id="UP001042704">
    <property type="component" value="Chromosome"/>
</dbReference>
<proteinExistence type="predicted"/>
<dbReference type="KEGG" id="maqe:RJ40_06755"/>
<keyword evidence="2" id="KW-1185">Reference proteome</keyword>